<dbReference type="OrthoDB" id="847543at2"/>
<dbReference type="Pfam" id="PF13181">
    <property type="entry name" value="TPR_8"/>
    <property type="match status" value="3"/>
</dbReference>
<keyword evidence="1" id="KW-0677">Repeat</keyword>
<keyword evidence="2 3" id="KW-0802">TPR repeat</keyword>
<sequence>MGIYDFVLLKEGDSNRYVMEAEHYFQEGNDLQYKQRNYTAASESYLKAIQLRPDYIEALNNHAQNLRLNIKNYQEAIIYYTKVIELNPKLEDAFYRRGLCKGLLGDLIGQIDDYSKVIELAPTSDNFVSRALIKKKAKDYTGVVEDCSQAISLNDNSSYAYQFRGEAKAELYDFKEAIADLEKAIEIEESKAKRDPAYKPMLFGALKSCAEAKFAVNDFQGSLDGATKLISLFPSHPLSYALSARAKEKLGDTDGYSKDMSDFKHLNEQHVKKYGVSFEK</sequence>
<accession>A0A364RAM3</accession>
<dbReference type="SMART" id="SM00028">
    <property type="entry name" value="TPR"/>
    <property type="match status" value="6"/>
</dbReference>
<protein>
    <submittedName>
        <fullName evidence="4">Uncharacterized protein</fullName>
    </submittedName>
</protein>
<proteinExistence type="predicted"/>
<dbReference type="InterPro" id="IPR050498">
    <property type="entry name" value="Ycf3"/>
</dbReference>
<dbReference type="SUPFAM" id="SSF48452">
    <property type="entry name" value="TPR-like"/>
    <property type="match status" value="1"/>
</dbReference>
<gene>
    <name evidence="4" type="ORF">DP923_16020</name>
    <name evidence="5" type="ORF">DP923_16365</name>
</gene>
<dbReference type="AlphaFoldDB" id="A0A364RAM3"/>
<dbReference type="EMBL" id="QMDV01000006">
    <property type="protein sequence ID" value="RAU81339.1"/>
    <property type="molecule type" value="Genomic_DNA"/>
</dbReference>
<evidence type="ECO:0000313" key="6">
    <source>
        <dbReference type="Proteomes" id="UP000251692"/>
    </source>
</evidence>
<evidence type="ECO:0000256" key="3">
    <source>
        <dbReference type="PROSITE-ProRule" id="PRU00339"/>
    </source>
</evidence>
<evidence type="ECO:0000256" key="1">
    <source>
        <dbReference type="ARBA" id="ARBA00022737"/>
    </source>
</evidence>
<reference evidence="4 6" key="2">
    <citation type="submission" date="2018-07" db="EMBL/GenBank/DDBJ databases">
        <title>Pontibacter sp. 2b14 genomic sequence and assembly.</title>
        <authorList>
            <person name="Du Z.-J."/>
        </authorList>
    </citation>
    <scope>NUCLEOTIDE SEQUENCE [LARGE SCALE GENOMIC DNA]</scope>
    <source>
        <strain evidence="4 6">2b14</strain>
    </source>
</reference>
<keyword evidence="6" id="KW-1185">Reference proteome</keyword>
<feature type="repeat" description="TPR" evidence="3">
    <location>
        <begin position="158"/>
        <end position="191"/>
    </location>
</feature>
<dbReference type="Gene3D" id="1.25.40.10">
    <property type="entry name" value="Tetratricopeptide repeat domain"/>
    <property type="match status" value="2"/>
</dbReference>
<dbReference type="RefSeq" id="WP_112306904.1">
    <property type="nucleotide sequence ID" value="NZ_QMDV01000006.1"/>
</dbReference>
<dbReference type="PANTHER" id="PTHR44858:SF1">
    <property type="entry name" value="UDP-N-ACETYLGLUCOSAMINE--PEPTIDE N-ACETYLGLUCOSAMINYLTRANSFERASE SPINDLY-RELATED"/>
    <property type="match status" value="1"/>
</dbReference>
<dbReference type="PANTHER" id="PTHR44858">
    <property type="entry name" value="TETRATRICOPEPTIDE REPEAT PROTEIN 6"/>
    <property type="match status" value="1"/>
</dbReference>
<name>A0A364RAM3_9BACT</name>
<dbReference type="InterPro" id="IPR011990">
    <property type="entry name" value="TPR-like_helical_dom_sf"/>
</dbReference>
<evidence type="ECO:0000313" key="5">
    <source>
        <dbReference type="EMBL" id="RAU81404.1"/>
    </source>
</evidence>
<evidence type="ECO:0000313" key="4">
    <source>
        <dbReference type="EMBL" id="RAU81339.1"/>
    </source>
</evidence>
<dbReference type="Proteomes" id="UP000251692">
    <property type="component" value="Unassembled WGS sequence"/>
</dbReference>
<reference evidence="4 6" key="1">
    <citation type="submission" date="2018-06" db="EMBL/GenBank/DDBJ databases">
        <authorList>
            <person name="Liu Z.-W."/>
        </authorList>
    </citation>
    <scope>NUCLEOTIDE SEQUENCE [LARGE SCALE GENOMIC DNA]</scope>
    <source>
        <strain evidence="4 6">2b14</strain>
    </source>
</reference>
<comment type="caution">
    <text evidence="4">The sequence shown here is derived from an EMBL/GenBank/DDBJ whole genome shotgun (WGS) entry which is preliminary data.</text>
</comment>
<dbReference type="InterPro" id="IPR019734">
    <property type="entry name" value="TPR_rpt"/>
</dbReference>
<organism evidence="4 6">
    <name type="scientific">Pontibacter arcticus</name>
    <dbReference type="NCBI Taxonomy" id="2080288"/>
    <lineage>
        <taxon>Bacteria</taxon>
        <taxon>Pseudomonadati</taxon>
        <taxon>Bacteroidota</taxon>
        <taxon>Cytophagia</taxon>
        <taxon>Cytophagales</taxon>
        <taxon>Hymenobacteraceae</taxon>
        <taxon>Pontibacter</taxon>
    </lineage>
</organism>
<dbReference type="EMBL" id="QMDV01000006">
    <property type="protein sequence ID" value="RAU81404.1"/>
    <property type="molecule type" value="Genomic_DNA"/>
</dbReference>
<dbReference type="PROSITE" id="PS50005">
    <property type="entry name" value="TPR"/>
    <property type="match status" value="1"/>
</dbReference>
<evidence type="ECO:0000256" key="2">
    <source>
        <dbReference type="ARBA" id="ARBA00022803"/>
    </source>
</evidence>